<feature type="zinc finger region" description="dksA C4-type" evidence="4">
    <location>
        <begin position="82"/>
        <end position="106"/>
    </location>
</feature>
<dbReference type="Gene3D" id="1.20.120.910">
    <property type="entry name" value="DksA, coiled-coil domain"/>
    <property type="match status" value="1"/>
</dbReference>
<evidence type="ECO:0000256" key="3">
    <source>
        <dbReference type="ARBA" id="ARBA00022833"/>
    </source>
</evidence>
<protein>
    <submittedName>
        <fullName evidence="6">TraR/DksA C4-type zinc finger protein</fullName>
    </submittedName>
</protein>
<keyword evidence="2" id="KW-0863">Zinc-finger</keyword>
<evidence type="ECO:0000259" key="5">
    <source>
        <dbReference type="Pfam" id="PF01258"/>
    </source>
</evidence>
<keyword evidence="3" id="KW-0862">Zinc</keyword>
<feature type="domain" description="Zinc finger DksA/TraR C4-type" evidence="5">
    <location>
        <begin position="77"/>
        <end position="108"/>
    </location>
</feature>
<proteinExistence type="predicted"/>
<dbReference type="PANTHER" id="PTHR33823:SF4">
    <property type="entry name" value="GENERAL STRESS PROTEIN 16O"/>
    <property type="match status" value="1"/>
</dbReference>
<dbReference type="PROSITE" id="PS51128">
    <property type="entry name" value="ZF_DKSA_2"/>
    <property type="match status" value="1"/>
</dbReference>
<dbReference type="RefSeq" id="WP_337704554.1">
    <property type="nucleotide sequence ID" value="NZ_JBBEGM010000007.1"/>
</dbReference>
<dbReference type="PROSITE" id="PS01102">
    <property type="entry name" value="ZF_DKSA_1"/>
    <property type="match status" value="1"/>
</dbReference>
<accession>A0ABU8M972</accession>
<name>A0ABU8M972_9PSEU</name>
<evidence type="ECO:0000313" key="6">
    <source>
        <dbReference type="EMBL" id="MEJ2863197.1"/>
    </source>
</evidence>
<keyword evidence="1" id="KW-0479">Metal-binding</keyword>
<evidence type="ECO:0000313" key="7">
    <source>
        <dbReference type="Proteomes" id="UP001369736"/>
    </source>
</evidence>
<dbReference type="SUPFAM" id="SSF57716">
    <property type="entry name" value="Glucocorticoid receptor-like (DNA-binding domain)"/>
    <property type="match status" value="1"/>
</dbReference>
<gene>
    <name evidence="6" type="ORF">WCD58_18665</name>
</gene>
<dbReference type="Pfam" id="PF01258">
    <property type="entry name" value="zf-dskA_traR"/>
    <property type="match status" value="1"/>
</dbReference>
<dbReference type="EMBL" id="JBBEGM010000007">
    <property type="protein sequence ID" value="MEJ2863197.1"/>
    <property type="molecule type" value="Genomic_DNA"/>
</dbReference>
<dbReference type="Proteomes" id="UP001369736">
    <property type="component" value="Unassembled WGS sequence"/>
</dbReference>
<dbReference type="InterPro" id="IPR000962">
    <property type="entry name" value="Znf_DskA_TraR"/>
</dbReference>
<organism evidence="6 7">
    <name type="scientific">Actinomycetospora flava</name>
    <dbReference type="NCBI Taxonomy" id="3129232"/>
    <lineage>
        <taxon>Bacteria</taxon>
        <taxon>Bacillati</taxon>
        <taxon>Actinomycetota</taxon>
        <taxon>Actinomycetes</taxon>
        <taxon>Pseudonocardiales</taxon>
        <taxon>Pseudonocardiaceae</taxon>
        <taxon>Actinomycetospora</taxon>
    </lineage>
</organism>
<sequence length="111" mass="11704">MSAPLEDARTDAVARVASLEAQLAEIVETASASSGDDEHDPEGQTIAYDRAQVAALLAAARHDLTEIDAARARVDAGTYGVCERCGRPIAPERLEARPAARTCVRCASLRA</sequence>
<keyword evidence="7" id="KW-1185">Reference proteome</keyword>
<evidence type="ECO:0000256" key="4">
    <source>
        <dbReference type="PROSITE-ProRule" id="PRU00510"/>
    </source>
</evidence>
<dbReference type="PANTHER" id="PTHR33823">
    <property type="entry name" value="RNA POLYMERASE-BINDING TRANSCRIPTION FACTOR DKSA-RELATED"/>
    <property type="match status" value="1"/>
</dbReference>
<evidence type="ECO:0000256" key="2">
    <source>
        <dbReference type="ARBA" id="ARBA00022771"/>
    </source>
</evidence>
<evidence type="ECO:0000256" key="1">
    <source>
        <dbReference type="ARBA" id="ARBA00022723"/>
    </source>
</evidence>
<reference evidence="6 7" key="1">
    <citation type="submission" date="2024-03" db="EMBL/GenBank/DDBJ databases">
        <title>Actinomycetospora sp. OC33-EN07, a novel actinomycete isolated from wild orchid (Aerides multiflora).</title>
        <authorList>
            <person name="Suriyachadkun C."/>
        </authorList>
    </citation>
    <scope>NUCLEOTIDE SEQUENCE [LARGE SCALE GENOMIC DNA]</scope>
    <source>
        <strain evidence="6 7">OC33-EN07</strain>
    </source>
</reference>
<comment type="caution">
    <text evidence="6">The sequence shown here is derived from an EMBL/GenBank/DDBJ whole genome shotgun (WGS) entry which is preliminary data.</text>
</comment>
<dbReference type="InterPro" id="IPR020458">
    <property type="entry name" value="Znf_DskA_TraR_CS"/>
</dbReference>